<feature type="compositionally biased region" description="Basic and acidic residues" evidence="1">
    <location>
        <begin position="101"/>
        <end position="117"/>
    </location>
</feature>
<name>A0A914P8D1_9BILA</name>
<reference evidence="3" key="1">
    <citation type="submission" date="2022-11" db="UniProtKB">
        <authorList>
            <consortium name="WormBaseParasite"/>
        </authorList>
    </citation>
    <scope>IDENTIFICATION</scope>
</reference>
<feature type="region of interest" description="Disordered" evidence="1">
    <location>
        <begin position="35"/>
        <end position="209"/>
    </location>
</feature>
<sequence>MILKVFIFFSYCCYRTQIQKKPLCGNEKDVQRKAVIPQASKKESAVENQKPADEKEVLESKEVIAKPEPSKESTVPEEKQPKPTKKKAPKEKKAPVVVPKPSKEITGENGTKEDASPAKKVSIEPTLQDGTTEASVVQQQQKQAGNRPKVFVPKKVILPANNSDGFKSVSLFDTLSGAEDDKTQNSTHTSEKPRKNESAGRKKGSKKHR</sequence>
<evidence type="ECO:0000313" key="2">
    <source>
        <dbReference type="Proteomes" id="UP000887578"/>
    </source>
</evidence>
<evidence type="ECO:0000256" key="1">
    <source>
        <dbReference type="SAM" id="MobiDB-lite"/>
    </source>
</evidence>
<accession>A0A914P8D1</accession>
<feature type="compositionally biased region" description="Basic and acidic residues" evidence="1">
    <location>
        <begin position="179"/>
        <end position="200"/>
    </location>
</feature>
<protein>
    <submittedName>
        <fullName evidence="3">Uncharacterized protein</fullName>
    </submittedName>
</protein>
<dbReference type="AlphaFoldDB" id="A0A914P8D1"/>
<proteinExistence type="predicted"/>
<organism evidence="2 3">
    <name type="scientific">Panagrolaimus davidi</name>
    <dbReference type="NCBI Taxonomy" id="227884"/>
    <lineage>
        <taxon>Eukaryota</taxon>
        <taxon>Metazoa</taxon>
        <taxon>Ecdysozoa</taxon>
        <taxon>Nematoda</taxon>
        <taxon>Chromadorea</taxon>
        <taxon>Rhabditida</taxon>
        <taxon>Tylenchina</taxon>
        <taxon>Panagrolaimomorpha</taxon>
        <taxon>Panagrolaimoidea</taxon>
        <taxon>Panagrolaimidae</taxon>
        <taxon>Panagrolaimus</taxon>
    </lineage>
</organism>
<keyword evidence="2" id="KW-1185">Reference proteome</keyword>
<feature type="compositionally biased region" description="Basic and acidic residues" evidence="1">
    <location>
        <begin position="40"/>
        <end position="81"/>
    </location>
</feature>
<dbReference type="Proteomes" id="UP000887578">
    <property type="component" value="Unplaced"/>
</dbReference>
<dbReference type="WBParaSite" id="PDA_v2.g10965.t1">
    <property type="protein sequence ID" value="PDA_v2.g10965.t1"/>
    <property type="gene ID" value="PDA_v2.g10965"/>
</dbReference>
<evidence type="ECO:0000313" key="3">
    <source>
        <dbReference type="WBParaSite" id="PDA_v2.g10965.t1"/>
    </source>
</evidence>
<feature type="compositionally biased region" description="Polar residues" evidence="1">
    <location>
        <begin position="128"/>
        <end position="144"/>
    </location>
</feature>